<reference evidence="3" key="1">
    <citation type="journal article" date="2011" name="PLoS Genet.">
        <title>Azospirillum genomes reveal transition of bacteria from aquatic to terrestrial environments.</title>
        <authorList>
            <person name="Wisniewski-Dye F."/>
            <person name="Borziak K."/>
            <person name="Khalsa-Moyers G."/>
            <person name="Alexandre G."/>
            <person name="Sukharnikov L.O."/>
            <person name="Wuichet K."/>
            <person name="Hurst G.B."/>
            <person name="McDonald W.H."/>
            <person name="Robertson J.S."/>
            <person name="Barbe V."/>
            <person name="Calteau A."/>
            <person name="Rouy Z."/>
            <person name="Mangenot S."/>
            <person name="Prigent-Combaret C."/>
            <person name="Normand P."/>
            <person name="Boyer M."/>
            <person name="Siguier P."/>
            <person name="Dessaux Y."/>
            <person name="Elmerich C."/>
            <person name="Condemine G."/>
            <person name="Krishnen G."/>
            <person name="Kennedy I."/>
            <person name="Paterson A.H."/>
            <person name="Gonzalez V."/>
            <person name="Mavingui P."/>
            <person name="Zhulin I.B."/>
        </authorList>
    </citation>
    <scope>NUCLEOTIDE SEQUENCE [LARGE SCALE GENOMIC DNA]</scope>
    <source>
        <strain evidence="3">4B</strain>
    </source>
</reference>
<accession>G7ZGS5</accession>
<sequence>MTPWIPIMAIEPGTGWTAEGRKALPIYALCHSWIASPWPEVGLMRGTIHVRGFVQAGALLPAPGQTRNRRRPNRFPDKNDDLSRNGFSVPKHC</sequence>
<dbReference type="HOGENOM" id="CLU_2393531_0_0_5"/>
<gene>
    <name evidence="2" type="ordered locus">AZOLI_p40088</name>
</gene>
<dbReference type="EMBL" id="FQ311872">
    <property type="protein sequence ID" value="CBS90493.1"/>
    <property type="molecule type" value="Genomic_DNA"/>
</dbReference>
<geneLocation type="plasmid" evidence="2 3">
    <name>AZO_p4</name>
</geneLocation>
<evidence type="ECO:0000313" key="3">
    <source>
        <dbReference type="Proteomes" id="UP000005667"/>
    </source>
</evidence>
<dbReference type="KEGG" id="ali:AZOLI_p40088"/>
<protein>
    <submittedName>
        <fullName evidence="2">Uncharacterized protein</fullName>
    </submittedName>
</protein>
<organism evidence="2 3">
    <name type="scientific">Azospirillum lipoferum (strain 4B)</name>
    <dbReference type="NCBI Taxonomy" id="862719"/>
    <lineage>
        <taxon>Bacteria</taxon>
        <taxon>Pseudomonadati</taxon>
        <taxon>Pseudomonadota</taxon>
        <taxon>Alphaproteobacteria</taxon>
        <taxon>Rhodospirillales</taxon>
        <taxon>Azospirillaceae</taxon>
        <taxon>Azospirillum</taxon>
    </lineage>
</organism>
<evidence type="ECO:0000256" key="1">
    <source>
        <dbReference type="SAM" id="MobiDB-lite"/>
    </source>
</evidence>
<dbReference type="AlphaFoldDB" id="G7ZGS5"/>
<keyword evidence="2" id="KW-0614">Plasmid</keyword>
<evidence type="ECO:0000313" key="2">
    <source>
        <dbReference type="EMBL" id="CBS90493.1"/>
    </source>
</evidence>
<feature type="region of interest" description="Disordered" evidence="1">
    <location>
        <begin position="61"/>
        <end position="93"/>
    </location>
</feature>
<proteinExistence type="predicted"/>
<dbReference type="Proteomes" id="UP000005667">
    <property type="component" value="Plasmid AZO_p4"/>
</dbReference>
<keyword evidence="3" id="KW-1185">Reference proteome</keyword>
<feature type="compositionally biased region" description="Basic and acidic residues" evidence="1">
    <location>
        <begin position="74"/>
        <end position="83"/>
    </location>
</feature>
<name>G7ZGS5_AZOL4</name>